<keyword evidence="10" id="KW-0969">Cilium</keyword>
<evidence type="ECO:0000313" key="10">
    <source>
        <dbReference type="EMBL" id="ALO25087.1"/>
    </source>
</evidence>
<evidence type="ECO:0000256" key="7">
    <source>
        <dbReference type="ARBA" id="ARBA00023143"/>
    </source>
</evidence>
<dbReference type="InterPro" id="IPR000527">
    <property type="entry name" value="Flag_Lring"/>
</dbReference>
<keyword evidence="9" id="KW-0812">Transmembrane</keyword>
<keyword evidence="7" id="KW-0975">Bacterial flagellum</keyword>
<keyword evidence="5" id="KW-0732">Signal</keyword>
<comment type="subcellular location">
    <subcellularLocation>
        <location evidence="2">Bacterial flagellum basal body</location>
    </subcellularLocation>
    <subcellularLocation>
        <location evidence="3">Cell outer membrane</location>
    </subcellularLocation>
</comment>
<evidence type="ECO:0000256" key="1">
    <source>
        <dbReference type="ARBA" id="ARBA00002591"/>
    </source>
</evidence>
<sequence length="354" mass="39834">MKFDSIFGAGFGILGTIVLCDFLRFLRRVLKLVVFWSSFIHKLSFREQSNFCESFRKASYLEKYNFLIKKNLPGLPDHRTIYKGRDVEFYSGKLDAEFGWAQVSRKIVILPTCLSLGLNLWDRVLSKSSRSSFWGIGVFLLLFCVFAGNRSGLNAQESSLWADKNPYSMRQNIKVGSPLYVKIKNGLQAEFELESNADETLTLKVMPDKKIIPDMPSYNSDRTITRKNKGKIKSLGKIKGNLTVLVTAVDPNTGLLSIRGQKMNVINGEENSLFLSGTVSPEFVEKDSSIDADKIADLQVNFNGKIKRQEVIPPIALKTVTNPDGSTTTKAELSEEEKQRLILNQLNRLLGESQ</sequence>
<gene>
    <name evidence="10" type="ORF">LBBP_00757</name>
</gene>
<dbReference type="PANTHER" id="PTHR34933">
    <property type="entry name" value="FLAGELLAR L-RING PROTEIN"/>
    <property type="match status" value="1"/>
</dbReference>
<dbReference type="AlphaFoldDB" id="A0A0E3BQE5"/>
<dbReference type="GO" id="GO:0071973">
    <property type="term" value="P:bacterial-type flagellum-dependent cell motility"/>
    <property type="evidence" value="ECO:0007669"/>
    <property type="project" value="InterPro"/>
</dbReference>
<dbReference type="EMBL" id="CP012029">
    <property type="protein sequence ID" value="ALO25087.1"/>
    <property type="molecule type" value="Genomic_DNA"/>
</dbReference>
<keyword evidence="8" id="KW-0998">Cell outer membrane</keyword>
<evidence type="ECO:0000256" key="9">
    <source>
        <dbReference type="SAM" id="Phobius"/>
    </source>
</evidence>
<evidence type="ECO:0000256" key="2">
    <source>
        <dbReference type="ARBA" id="ARBA00004117"/>
    </source>
</evidence>
<dbReference type="Proteomes" id="UP000058857">
    <property type="component" value="Chromosome 1"/>
</dbReference>
<evidence type="ECO:0000256" key="8">
    <source>
        <dbReference type="ARBA" id="ARBA00023237"/>
    </source>
</evidence>
<evidence type="ECO:0000256" key="3">
    <source>
        <dbReference type="ARBA" id="ARBA00004442"/>
    </source>
</evidence>
<reference evidence="10 11" key="1">
    <citation type="journal article" date="2015" name="PLoS Negl. Trop. Dis.">
        <title>Distribution of Plasmids in Distinct Leptospira Pathogenic Species.</title>
        <authorList>
            <person name="Wang Y."/>
            <person name="Zhuang X."/>
            <person name="Zhong Y."/>
            <person name="Zhang C."/>
            <person name="Zhang Y."/>
            <person name="Zeng L."/>
            <person name="Zhu Y."/>
            <person name="He P."/>
            <person name="Dong K."/>
            <person name="Pal U."/>
            <person name="Guo X."/>
            <person name="Qin J."/>
        </authorList>
    </citation>
    <scope>NUCLEOTIDE SEQUENCE [LARGE SCALE GENOMIC DNA]</scope>
    <source>
        <strain evidence="10 11">56604</strain>
    </source>
</reference>
<keyword evidence="6 9" id="KW-0472">Membrane</keyword>
<evidence type="ECO:0000313" key="11">
    <source>
        <dbReference type="Proteomes" id="UP000058857"/>
    </source>
</evidence>
<keyword evidence="9" id="KW-1133">Transmembrane helix</keyword>
<dbReference type="Pfam" id="PF02107">
    <property type="entry name" value="FlgH"/>
    <property type="match status" value="1"/>
</dbReference>
<name>A0A0E3BQE5_LEPBO</name>
<dbReference type="PATRIC" id="fig|280505.15.peg.733"/>
<evidence type="ECO:0000256" key="4">
    <source>
        <dbReference type="ARBA" id="ARBA00006929"/>
    </source>
</evidence>
<keyword evidence="10" id="KW-0966">Cell projection</keyword>
<comment type="function">
    <text evidence="1">Assembles around the rod to form the L-ring and probably protects the motor/basal body from shearing forces during rotation.</text>
</comment>
<protein>
    <submittedName>
        <fullName evidence="10">Flagellar L-ring protein FlgH</fullName>
    </submittedName>
</protein>
<dbReference type="GO" id="GO:0003774">
    <property type="term" value="F:cytoskeletal motor activity"/>
    <property type="evidence" value="ECO:0007669"/>
    <property type="project" value="InterPro"/>
</dbReference>
<evidence type="ECO:0000256" key="5">
    <source>
        <dbReference type="ARBA" id="ARBA00022729"/>
    </source>
</evidence>
<dbReference type="GO" id="GO:0009279">
    <property type="term" value="C:cell outer membrane"/>
    <property type="evidence" value="ECO:0007669"/>
    <property type="project" value="UniProtKB-SubCell"/>
</dbReference>
<proteinExistence type="inferred from homology"/>
<comment type="similarity">
    <text evidence="4">Belongs to the FlgH family.</text>
</comment>
<keyword evidence="10" id="KW-0282">Flagellum</keyword>
<feature type="transmembrane region" description="Helical" evidence="9">
    <location>
        <begin position="6"/>
        <end position="26"/>
    </location>
</feature>
<dbReference type="GO" id="GO:0009427">
    <property type="term" value="C:bacterial-type flagellum basal body, distal rod, L ring"/>
    <property type="evidence" value="ECO:0007669"/>
    <property type="project" value="InterPro"/>
</dbReference>
<dbReference type="PANTHER" id="PTHR34933:SF1">
    <property type="entry name" value="FLAGELLAR L-RING PROTEIN"/>
    <property type="match status" value="1"/>
</dbReference>
<accession>A0A0E3BQE5</accession>
<organism evidence="10">
    <name type="scientific">Leptospira borgpetersenii serovar Ballum</name>
    <dbReference type="NCBI Taxonomy" id="280505"/>
    <lineage>
        <taxon>Bacteria</taxon>
        <taxon>Pseudomonadati</taxon>
        <taxon>Spirochaetota</taxon>
        <taxon>Spirochaetia</taxon>
        <taxon>Leptospirales</taxon>
        <taxon>Leptospiraceae</taxon>
        <taxon>Leptospira</taxon>
    </lineage>
</organism>
<evidence type="ECO:0000256" key="6">
    <source>
        <dbReference type="ARBA" id="ARBA00023136"/>
    </source>
</evidence>